<evidence type="ECO:0000313" key="3">
    <source>
        <dbReference type="Proteomes" id="UP000196027"/>
    </source>
</evidence>
<reference evidence="2 3" key="1">
    <citation type="submission" date="2017-05" db="EMBL/GenBank/DDBJ databases">
        <title>Genomic insights into alkan degradation activity of Oleiphilus messinensis.</title>
        <authorList>
            <person name="Kozyavkin S.A."/>
            <person name="Slesarev A.I."/>
            <person name="Golyshin P.N."/>
            <person name="Korzhenkov A."/>
            <person name="Golyshina O.N."/>
            <person name="Toshchakov S.V."/>
        </authorList>
    </citation>
    <scope>NUCLEOTIDE SEQUENCE [LARGE SCALE GENOMIC DNA]</scope>
    <source>
        <strain evidence="2 3">ME102</strain>
    </source>
</reference>
<evidence type="ECO:0000256" key="1">
    <source>
        <dbReference type="SAM" id="MobiDB-lite"/>
    </source>
</evidence>
<gene>
    <name evidence="2" type="ORF">OLMES_2291</name>
</gene>
<proteinExistence type="predicted"/>
<dbReference type="OrthoDB" id="7059739at2"/>
<accession>A0A1Y0IAA1</accession>
<keyword evidence="3" id="KW-1185">Reference proteome</keyword>
<dbReference type="Gene3D" id="1.10.150.20">
    <property type="entry name" value="5' to 3' exonuclease, C-terminal subdomain"/>
    <property type="match status" value="1"/>
</dbReference>
<dbReference type="KEGG" id="ome:OLMES_2291"/>
<feature type="compositionally biased region" description="Low complexity" evidence="1">
    <location>
        <begin position="119"/>
        <end position="148"/>
    </location>
</feature>
<protein>
    <submittedName>
        <fullName evidence="2">Uncharacterized protein</fullName>
    </submittedName>
</protein>
<name>A0A1Y0IAA1_9GAMM</name>
<feature type="compositionally biased region" description="Low complexity" evidence="1">
    <location>
        <begin position="155"/>
        <end position="218"/>
    </location>
</feature>
<dbReference type="EMBL" id="CP021425">
    <property type="protein sequence ID" value="ARU56354.1"/>
    <property type="molecule type" value="Genomic_DNA"/>
</dbReference>
<dbReference type="AlphaFoldDB" id="A0A1Y0IAA1"/>
<dbReference type="RefSeq" id="WP_087461349.1">
    <property type="nucleotide sequence ID" value="NZ_CP021425.1"/>
</dbReference>
<organism evidence="2 3">
    <name type="scientific">Oleiphilus messinensis</name>
    <dbReference type="NCBI Taxonomy" id="141451"/>
    <lineage>
        <taxon>Bacteria</taxon>
        <taxon>Pseudomonadati</taxon>
        <taxon>Pseudomonadota</taxon>
        <taxon>Gammaproteobacteria</taxon>
        <taxon>Oceanospirillales</taxon>
        <taxon>Oleiphilaceae</taxon>
        <taxon>Oleiphilus</taxon>
    </lineage>
</organism>
<dbReference type="Proteomes" id="UP000196027">
    <property type="component" value="Chromosome"/>
</dbReference>
<sequence length="291" mass="30742">MAKKDKFSVDKIIKRINSEFEKTTKQFDKLISDATTHLDHLQSQIQEPIKKLIEDIEKLREREIKRFHDELDRRLAEFNELQSSILSKIGVKSGTENQPALESKPSAAKAATGSRKAPTKSATKSAPKASSKAPTKAAKSTKAATSKTATKKAPAKATPKAANAKATAAKSTTTKAATSTAGKPKAATNKPAATKSTTAKATTPKPAATKTASTSTKKPAAKRTTQKAVKDTDLTKLTGVGPATAKQMNAAGITTLKQIAAPSTEDSKALEAFTKIKGSDKWSDEAKTLLG</sequence>
<evidence type="ECO:0000313" key="2">
    <source>
        <dbReference type="EMBL" id="ARU56354.1"/>
    </source>
</evidence>
<dbReference type="Pfam" id="PF14520">
    <property type="entry name" value="HHH_5"/>
    <property type="match status" value="1"/>
</dbReference>
<feature type="region of interest" description="Disordered" evidence="1">
    <location>
        <begin position="87"/>
        <end position="243"/>
    </location>
</feature>